<name>A0AAU9TAR0_EUPED</name>
<dbReference type="Proteomes" id="UP001153954">
    <property type="component" value="Unassembled WGS sequence"/>
</dbReference>
<gene>
    <name evidence="1" type="ORF">EEDITHA_LOCUS540</name>
</gene>
<comment type="caution">
    <text evidence="1">The sequence shown here is derived from an EMBL/GenBank/DDBJ whole genome shotgun (WGS) entry which is preliminary data.</text>
</comment>
<evidence type="ECO:0000313" key="1">
    <source>
        <dbReference type="EMBL" id="CAH2083921.1"/>
    </source>
</evidence>
<evidence type="ECO:0000313" key="2">
    <source>
        <dbReference type="Proteomes" id="UP001153954"/>
    </source>
</evidence>
<keyword evidence="2" id="KW-1185">Reference proteome</keyword>
<reference evidence="1" key="1">
    <citation type="submission" date="2022-03" db="EMBL/GenBank/DDBJ databases">
        <authorList>
            <person name="Tunstrom K."/>
        </authorList>
    </citation>
    <scope>NUCLEOTIDE SEQUENCE</scope>
</reference>
<organism evidence="1 2">
    <name type="scientific">Euphydryas editha</name>
    <name type="common">Edith's checkerspot</name>
    <dbReference type="NCBI Taxonomy" id="104508"/>
    <lineage>
        <taxon>Eukaryota</taxon>
        <taxon>Metazoa</taxon>
        <taxon>Ecdysozoa</taxon>
        <taxon>Arthropoda</taxon>
        <taxon>Hexapoda</taxon>
        <taxon>Insecta</taxon>
        <taxon>Pterygota</taxon>
        <taxon>Neoptera</taxon>
        <taxon>Endopterygota</taxon>
        <taxon>Lepidoptera</taxon>
        <taxon>Glossata</taxon>
        <taxon>Ditrysia</taxon>
        <taxon>Papilionoidea</taxon>
        <taxon>Nymphalidae</taxon>
        <taxon>Nymphalinae</taxon>
        <taxon>Euphydryas</taxon>
    </lineage>
</organism>
<dbReference type="EMBL" id="CAKOGL010000002">
    <property type="protein sequence ID" value="CAH2083921.1"/>
    <property type="molecule type" value="Genomic_DNA"/>
</dbReference>
<evidence type="ECO:0008006" key="3">
    <source>
        <dbReference type="Google" id="ProtNLM"/>
    </source>
</evidence>
<sequence length="163" mass="18721">MSTSRRRCLNDLESFCFNCGEYVFKIKRKSVTDFVKIAYTDYFKVQVCNLDKPWVPKTVCQNCVISLRQWSSVPKKFPEVHSPHDLARTKHHHDDCYFCVVNINDINSNNRSKWIYPDLPSAKGPTLVPILAQEPIPPVLLSTSTAASCQMETDNIIDLIRVE</sequence>
<dbReference type="AlphaFoldDB" id="A0AAU9TAR0"/>
<proteinExistence type="predicted"/>
<accession>A0AAU9TAR0</accession>
<protein>
    <recommendedName>
        <fullName evidence="3">ZAD domain-containing protein</fullName>
    </recommendedName>
</protein>